<feature type="compositionally biased region" description="Polar residues" evidence="1">
    <location>
        <begin position="188"/>
        <end position="197"/>
    </location>
</feature>
<comment type="caution">
    <text evidence="3">The sequence shown here is derived from an EMBL/GenBank/DDBJ whole genome shotgun (WGS) entry which is preliminary data.</text>
</comment>
<accession>A0A066XDC3</accession>
<keyword evidence="2" id="KW-0472">Membrane</keyword>
<feature type="compositionally biased region" description="Basic and acidic residues" evidence="1">
    <location>
        <begin position="791"/>
        <end position="801"/>
    </location>
</feature>
<dbReference type="OrthoDB" id="5402622at2759"/>
<feature type="region of interest" description="Disordered" evidence="1">
    <location>
        <begin position="1"/>
        <end position="90"/>
    </location>
</feature>
<organism evidence="3 4">
    <name type="scientific">Colletotrichum sublineola</name>
    <name type="common">Sorghum anthracnose fungus</name>
    <dbReference type="NCBI Taxonomy" id="1173701"/>
    <lineage>
        <taxon>Eukaryota</taxon>
        <taxon>Fungi</taxon>
        <taxon>Dikarya</taxon>
        <taxon>Ascomycota</taxon>
        <taxon>Pezizomycotina</taxon>
        <taxon>Sordariomycetes</taxon>
        <taxon>Hypocreomycetidae</taxon>
        <taxon>Glomerellales</taxon>
        <taxon>Glomerellaceae</taxon>
        <taxon>Colletotrichum</taxon>
        <taxon>Colletotrichum graminicola species complex</taxon>
    </lineage>
</organism>
<feature type="compositionally biased region" description="Basic and acidic residues" evidence="1">
    <location>
        <begin position="497"/>
        <end position="507"/>
    </location>
</feature>
<keyword evidence="2" id="KW-0812">Transmembrane</keyword>
<dbReference type="Proteomes" id="UP000027238">
    <property type="component" value="Unassembled WGS sequence"/>
</dbReference>
<evidence type="ECO:0000256" key="2">
    <source>
        <dbReference type="SAM" id="Phobius"/>
    </source>
</evidence>
<feature type="region of interest" description="Disordered" evidence="1">
    <location>
        <begin position="103"/>
        <end position="199"/>
    </location>
</feature>
<feature type="region of interest" description="Disordered" evidence="1">
    <location>
        <begin position="497"/>
        <end position="611"/>
    </location>
</feature>
<feature type="compositionally biased region" description="Basic and acidic residues" evidence="1">
    <location>
        <begin position="955"/>
        <end position="964"/>
    </location>
</feature>
<feature type="compositionally biased region" description="Polar residues" evidence="1">
    <location>
        <begin position="734"/>
        <end position="746"/>
    </location>
</feature>
<dbReference type="EMBL" id="JMSE01001165">
    <property type="protein sequence ID" value="KDN64030.1"/>
    <property type="molecule type" value="Genomic_DNA"/>
</dbReference>
<gene>
    <name evidence="3" type="ORF">CSUB01_02593</name>
</gene>
<dbReference type="eggNOG" id="ENOG502RU3A">
    <property type="taxonomic scope" value="Eukaryota"/>
</dbReference>
<evidence type="ECO:0000256" key="1">
    <source>
        <dbReference type="SAM" id="MobiDB-lite"/>
    </source>
</evidence>
<feature type="compositionally biased region" description="Basic and acidic residues" evidence="1">
    <location>
        <begin position="127"/>
        <end position="136"/>
    </location>
</feature>
<feature type="compositionally biased region" description="Basic and acidic residues" evidence="1">
    <location>
        <begin position="535"/>
        <end position="559"/>
    </location>
</feature>
<protein>
    <submittedName>
        <fullName evidence="3">Uncharacterized protein</fullName>
    </submittedName>
</protein>
<dbReference type="PANTHER" id="PTHR38426">
    <property type="entry name" value="MAINTENANCE OF TELOMERE CAPPING PROTEIN 4"/>
    <property type="match status" value="1"/>
</dbReference>
<dbReference type="HOGENOM" id="CLU_002712_0_0_1"/>
<feature type="compositionally biased region" description="Polar residues" evidence="1">
    <location>
        <begin position="898"/>
        <end position="912"/>
    </location>
</feature>
<feature type="compositionally biased region" description="Basic residues" evidence="1">
    <location>
        <begin position="560"/>
        <end position="570"/>
    </location>
</feature>
<dbReference type="AlphaFoldDB" id="A0A066XDC3"/>
<dbReference type="OMA" id="RRPRMDW"/>
<proteinExistence type="predicted"/>
<feature type="compositionally biased region" description="Polar residues" evidence="1">
    <location>
        <begin position="27"/>
        <end position="57"/>
    </location>
</feature>
<evidence type="ECO:0000313" key="3">
    <source>
        <dbReference type="EMBL" id="KDN64030.1"/>
    </source>
</evidence>
<feature type="region of interest" description="Disordered" evidence="1">
    <location>
        <begin position="867"/>
        <end position="912"/>
    </location>
</feature>
<feature type="compositionally biased region" description="Low complexity" evidence="1">
    <location>
        <begin position="339"/>
        <end position="348"/>
    </location>
</feature>
<evidence type="ECO:0000313" key="4">
    <source>
        <dbReference type="Proteomes" id="UP000027238"/>
    </source>
</evidence>
<feature type="compositionally biased region" description="Polar residues" evidence="1">
    <location>
        <begin position="633"/>
        <end position="643"/>
    </location>
</feature>
<sequence>MTEKDAAQQRAVLTRRLSPHSTPADRGSSSRGSYETGESSAAGSIFNDTALSPSPDESSGRRIYSPNHLEAGNTNGNHGKDARKQRAPRHRSNGAFLLQDAIRNDNDSDGDQAPRLRHVRNLPPARRTQDYGKASDKSGASTGRDAGLGITRLDSPSRRNGNGNTSPTQPANNLTIRKRDESNGRPLSGSSFTSVTNPPLDIDSAQIVNMALNLSESRRQVSRRTVPSQAIPTLAQLPDATTGANLKNHLQQQRRMSRTRSPGPDRALTPRLPSTSILGSPLQATFDMGREGTFRNHFTASTLARAQKAKEHLELMAQYRRLLELVPPIQPHHHHHSRPTTASPPTSSGGIAKIPTYGSSEGSLRLGRPYNPLQYIRNRKVRARERKAIDGETQGFGDIVKVADWVDEVARWAATGQTSAEGCTLPPFADADALERQNATQLAANANKPRRPRLDWVIDAADLLADAYWLEQDHHKQLIEDRHWRRIFPQHVDLHRPLSRQNEDHGSESGQTPGHKENEESLQMGDPRTSNTKLAKSDTDHSTVSARDRARQKLHDLTGHHHHHHHRHSSSMHSHHDWRHGKTSSDLSDSENEGRPKKERRNRADTLTSSHQDILEKQMLEMIAMEARENGPQKPQGSGNVTPERNAGAGSHPQSRQHSRKPSIADFSESDERKSKDKPRHTPLHLQRATRSSLEIPMLGRRISFEVDTSLPNSPDGAGRGDPFIPALGGDLSAASSRANSPTRNPFSKVRQIFRERSRERVGDRISEEKSSAEYLPSAPRTPFEASPESSGERRSTERRGSSRSPPRRIVQRQTGESHKSHRSVTSIKLRSDEPGVRGIFKGARIDNVIRGSVSKIGDLIWRKESDNAGDVPSEAEGTTTDESDTEQRGRKRGETPLSRTASIRSQGMRQQNHKTYLDVMPTFEPASHDKLKHTQSEPLDLPDNSPPSASRKSPRFDRLKPPRIDIMSASPTSSHGSIKRLSDVSELEPLSGGRIPGMKEADKRFKPIITMPPFAPAGRPRSGSNRSRHWSISDHSPAPERAPMSKREVARLRALVLSSGIKAMEITRRANEPHTVFADQQTLSQNDVQVANIFWPEIAKLSPDPGSVLNKAVPQTELYQFAAKTLGSSIQCSGQEWQKSADLFVSDTVPALHRRVEDVRRRVATDLSAMTRAAADEADETSRDLTLGQRLKIKHTVDVIETMLRRRRRRFRWVRRGMWLAVEWVLVGFMWYVWFVVMILRVFWGVGKGVVGAVKWLLWL</sequence>
<dbReference type="PANTHER" id="PTHR38426:SF1">
    <property type="entry name" value="MAINTENANCE OF TELOMERE CAPPING PROTEIN 4"/>
    <property type="match status" value="1"/>
</dbReference>
<feature type="compositionally biased region" description="Basic and acidic residues" evidence="1">
    <location>
        <begin position="753"/>
        <end position="772"/>
    </location>
</feature>
<dbReference type="InterPro" id="IPR038769">
    <property type="entry name" value="MTC4"/>
</dbReference>
<feature type="transmembrane region" description="Helical" evidence="2">
    <location>
        <begin position="1214"/>
        <end position="1233"/>
    </location>
</feature>
<feature type="compositionally biased region" description="Basic and acidic residues" evidence="1">
    <location>
        <begin position="886"/>
        <end position="895"/>
    </location>
</feature>
<keyword evidence="2" id="KW-1133">Transmembrane helix</keyword>
<feature type="compositionally biased region" description="Polar residues" evidence="1">
    <location>
        <begin position="242"/>
        <end position="254"/>
    </location>
</feature>
<dbReference type="STRING" id="1173701.A0A066XDC3"/>
<reference evidence="4" key="1">
    <citation type="journal article" date="2014" name="Genome Announc.">
        <title>Draft genome sequence of Colletotrichum sublineola, a destructive pathogen of cultivated sorghum.</title>
        <authorList>
            <person name="Baroncelli R."/>
            <person name="Sanz-Martin J.M."/>
            <person name="Rech G.E."/>
            <person name="Sukno S.A."/>
            <person name="Thon M.R."/>
        </authorList>
    </citation>
    <scope>NUCLEOTIDE SEQUENCE [LARGE SCALE GENOMIC DNA]</scope>
    <source>
        <strain evidence="4">TX430BB</strain>
    </source>
</reference>
<feature type="region of interest" description="Disordered" evidence="1">
    <location>
        <begin position="1011"/>
        <end position="1047"/>
    </location>
</feature>
<keyword evidence="4" id="KW-1185">Reference proteome</keyword>
<feature type="region of interest" description="Disordered" evidence="1">
    <location>
        <begin position="330"/>
        <end position="365"/>
    </location>
</feature>
<feature type="compositionally biased region" description="Polar residues" evidence="1">
    <location>
        <begin position="158"/>
        <end position="175"/>
    </location>
</feature>
<feature type="region of interest" description="Disordered" evidence="1">
    <location>
        <begin position="930"/>
        <end position="981"/>
    </location>
</feature>
<name>A0A066XDC3_COLSU</name>
<feature type="region of interest" description="Disordered" evidence="1">
    <location>
        <begin position="630"/>
        <end position="831"/>
    </location>
</feature>
<feature type="region of interest" description="Disordered" evidence="1">
    <location>
        <begin position="239"/>
        <end position="280"/>
    </location>
</feature>